<accession>A0A1G9V249</accession>
<name>A0A1G9V249_9ACTN</name>
<dbReference type="AlphaFoldDB" id="A0A1G9V249"/>
<evidence type="ECO:0000313" key="2">
    <source>
        <dbReference type="Proteomes" id="UP000198680"/>
    </source>
</evidence>
<evidence type="ECO:0000313" key="1">
    <source>
        <dbReference type="EMBL" id="SDM66302.1"/>
    </source>
</evidence>
<gene>
    <name evidence="1" type="ORF">SAMN05660642_03056</name>
</gene>
<dbReference type="RefSeq" id="WP_091219867.1">
    <property type="nucleotide sequence ID" value="NZ_FNHE01000007.1"/>
</dbReference>
<sequence length="73" mass="8642">MPEYRTMADKFREDFFGLPPKPSTRAPYKTLADKFDEDFNDLPPRQADPRYKTLAEKMAEELWAARHRARHDG</sequence>
<proteinExistence type="predicted"/>
<organism evidence="1 2">
    <name type="scientific">Geodermatophilus siccatus</name>
    <dbReference type="NCBI Taxonomy" id="1137991"/>
    <lineage>
        <taxon>Bacteria</taxon>
        <taxon>Bacillati</taxon>
        <taxon>Actinomycetota</taxon>
        <taxon>Actinomycetes</taxon>
        <taxon>Geodermatophilales</taxon>
        <taxon>Geodermatophilaceae</taxon>
        <taxon>Geodermatophilus</taxon>
    </lineage>
</organism>
<dbReference type="EMBL" id="FNHE01000007">
    <property type="protein sequence ID" value="SDM66302.1"/>
    <property type="molecule type" value="Genomic_DNA"/>
</dbReference>
<keyword evidence="2" id="KW-1185">Reference proteome</keyword>
<protein>
    <submittedName>
        <fullName evidence="1">Uncharacterized protein</fullName>
    </submittedName>
</protein>
<dbReference type="Proteomes" id="UP000198680">
    <property type="component" value="Unassembled WGS sequence"/>
</dbReference>
<reference evidence="2" key="1">
    <citation type="submission" date="2016-10" db="EMBL/GenBank/DDBJ databases">
        <authorList>
            <person name="Varghese N."/>
            <person name="Submissions S."/>
        </authorList>
    </citation>
    <scope>NUCLEOTIDE SEQUENCE [LARGE SCALE GENOMIC DNA]</scope>
    <source>
        <strain evidence="2">DSM 45419</strain>
    </source>
</reference>